<comment type="function">
    <text evidence="9">Condenses 4-methyl-5-(beta-hydroxyethyl)thiazole monophosphate (THZ-P) and 2-methyl-4-amino-5-hydroxymethyl pyrimidine pyrophosphate (HMP-PP) to form thiamine monophosphate (TMP).</text>
</comment>
<name>A0A0K6IWZ1_9PROT</name>
<dbReference type="SUPFAM" id="SSF51391">
    <property type="entry name" value="Thiamin phosphate synthase"/>
    <property type="match status" value="1"/>
</dbReference>
<dbReference type="Gene3D" id="3.20.20.70">
    <property type="entry name" value="Aldolase class I"/>
    <property type="match status" value="1"/>
</dbReference>
<dbReference type="InterPro" id="IPR022998">
    <property type="entry name" value="ThiamineP_synth_TenI"/>
</dbReference>
<feature type="binding site" evidence="9">
    <location>
        <begin position="189"/>
        <end position="190"/>
    </location>
    <ligand>
        <name>2-[(2R,5Z)-2-carboxy-4-methylthiazol-5(2H)-ylidene]ethyl phosphate</name>
        <dbReference type="ChEBI" id="CHEBI:62899"/>
    </ligand>
</feature>
<feature type="binding site" evidence="9">
    <location>
        <begin position="139"/>
        <end position="141"/>
    </location>
    <ligand>
        <name>2-[(2R,5Z)-2-carboxy-4-methylthiazol-5(2H)-ylidene]ethyl phosphate</name>
        <dbReference type="ChEBI" id="CHEBI:62899"/>
    </ligand>
</feature>
<accession>A0A0K6IWZ1</accession>
<feature type="binding site" evidence="9">
    <location>
        <position position="74"/>
    </location>
    <ligand>
        <name>4-amino-2-methyl-5-(diphosphooxymethyl)pyrimidine</name>
        <dbReference type="ChEBI" id="CHEBI:57841"/>
    </ligand>
</feature>
<dbReference type="GO" id="GO:0009229">
    <property type="term" value="P:thiamine diphosphate biosynthetic process"/>
    <property type="evidence" value="ECO:0007669"/>
    <property type="project" value="UniProtKB-UniRule"/>
</dbReference>
<dbReference type="GO" id="GO:0004789">
    <property type="term" value="F:thiamine-phosphate diphosphorylase activity"/>
    <property type="evidence" value="ECO:0007669"/>
    <property type="project" value="UniProtKB-UniRule"/>
</dbReference>
<dbReference type="Proteomes" id="UP000182108">
    <property type="component" value="Unassembled WGS sequence"/>
</dbReference>
<evidence type="ECO:0000256" key="1">
    <source>
        <dbReference type="ARBA" id="ARBA00005165"/>
    </source>
</evidence>
<dbReference type="InterPro" id="IPR036206">
    <property type="entry name" value="ThiamineP_synth_sf"/>
</dbReference>
<proteinExistence type="inferred from homology"/>
<keyword evidence="5 9" id="KW-0784">Thiamine biosynthesis</keyword>
<keyword evidence="2 9" id="KW-0808">Transferase</keyword>
<evidence type="ECO:0000313" key="13">
    <source>
        <dbReference type="EMBL" id="CUB07593.1"/>
    </source>
</evidence>
<keyword evidence="4 9" id="KW-0460">Magnesium</keyword>
<dbReference type="EMBL" id="CYHH01000009">
    <property type="protein sequence ID" value="CUB07593.1"/>
    <property type="molecule type" value="Genomic_DNA"/>
</dbReference>
<dbReference type="OrthoDB" id="9789949at2"/>
<comment type="catalytic activity">
    <reaction evidence="8 9 10">
        <text>2-[(2R,5Z)-2-carboxy-4-methylthiazol-5(2H)-ylidene]ethyl phosphate + 4-amino-2-methyl-5-(diphosphooxymethyl)pyrimidine + 2 H(+) = thiamine phosphate + CO2 + diphosphate</text>
        <dbReference type="Rhea" id="RHEA:47844"/>
        <dbReference type="ChEBI" id="CHEBI:15378"/>
        <dbReference type="ChEBI" id="CHEBI:16526"/>
        <dbReference type="ChEBI" id="CHEBI:33019"/>
        <dbReference type="ChEBI" id="CHEBI:37575"/>
        <dbReference type="ChEBI" id="CHEBI:57841"/>
        <dbReference type="ChEBI" id="CHEBI:62899"/>
        <dbReference type="EC" id="2.5.1.3"/>
    </reaction>
</comment>
<feature type="binding site" evidence="9">
    <location>
        <position position="112"/>
    </location>
    <ligand>
        <name>4-amino-2-methyl-5-(diphosphooxymethyl)pyrimidine</name>
        <dbReference type="ChEBI" id="CHEBI:57841"/>
    </ligand>
</feature>
<dbReference type="GO" id="GO:0009228">
    <property type="term" value="P:thiamine biosynthetic process"/>
    <property type="evidence" value="ECO:0007669"/>
    <property type="project" value="UniProtKB-KW"/>
</dbReference>
<dbReference type="NCBIfam" id="TIGR00693">
    <property type="entry name" value="thiE"/>
    <property type="match status" value="1"/>
</dbReference>
<dbReference type="RefSeq" id="WP_055423876.1">
    <property type="nucleotide sequence ID" value="NZ_CYHH01000009.1"/>
</dbReference>
<evidence type="ECO:0000256" key="2">
    <source>
        <dbReference type="ARBA" id="ARBA00022679"/>
    </source>
</evidence>
<keyword evidence="14" id="KW-1185">Reference proteome</keyword>
<evidence type="ECO:0000256" key="10">
    <source>
        <dbReference type="RuleBase" id="RU003826"/>
    </source>
</evidence>
<dbReference type="GO" id="GO:0005737">
    <property type="term" value="C:cytoplasm"/>
    <property type="evidence" value="ECO:0007669"/>
    <property type="project" value="TreeGrafter"/>
</dbReference>
<comment type="catalytic activity">
    <reaction evidence="6 9 10">
        <text>4-methyl-5-(2-phosphooxyethyl)-thiazole + 4-amino-2-methyl-5-(diphosphooxymethyl)pyrimidine + H(+) = thiamine phosphate + diphosphate</text>
        <dbReference type="Rhea" id="RHEA:22328"/>
        <dbReference type="ChEBI" id="CHEBI:15378"/>
        <dbReference type="ChEBI" id="CHEBI:33019"/>
        <dbReference type="ChEBI" id="CHEBI:37575"/>
        <dbReference type="ChEBI" id="CHEBI:57841"/>
        <dbReference type="ChEBI" id="CHEBI:58296"/>
        <dbReference type="EC" id="2.5.1.3"/>
    </reaction>
</comment>
<dbReference type="CDD" id="cd00564">
    <property type="entry name" value="TMP_TenI"/>
    <property type="match status" value="1"/>
</dbReference>
<feature type="binding site" evidence="9">
    <location>
        <position position="93"/>
    </location>
    <ligand>
        <name>Mg(2+)</name>
        <dbReference type="ChEBI" id="CHEBI:18420"/>
    </ligand>
</feature>
<evidence type="ECO:0000256" key="9">
    <source>
        <dbReference type="HAMAP-Rule" id="MF_00097"/>
    </source>
</evidence>
<evidence type="ECO:0000256" key="6">
    <source>
        <dbReference type="ARBA" id="ARBA00047334"/>
    </source>
</evidence>
<feature type="binding site" evidence="9">
    <location>
        <position position="169"/>
    </location>
    <ligand>
        <name>2-[(2R,5Z)-2-carboxy-4-methylthiazol-5(2H)-ylidene]ethyl phosphate</name>
        <dbReference type="ChEBI" id="CHEBI:62899"/>
    </ligand>
</feature>
<evidence type="ECO:0000256" key="8">
    <source>
        <dbReference type="ARBA" id="ARBA00047883"/>
    </source>
</evidence>
<reference evidence="14" key="1">
    <citation type="submission" date="2015-08" db="EMBL/GenBank/DDBJ databases">
        <authorList>
            <person name="Babu N.S."/>
            <person name="Beckwith C.J."/>
            <person name="Beseler K.G."/>
            <person name="Brison A."/>
            <person name="Carone J.V."/>
            <person name="Caskin T.P."/>
            <person name="Diamond M."/>
            <person name="Durham M.E."/>
            <person name="Foxe J.M."/>
            <person name="Go M."/>
            <person name="Henderson B.A."/>
            <person name="Jones I.B."/>
            <person name="McGettigan J.A."/>
            <person name="Micheletti S.J."/>
            <person name="Nasrallah M.E."/>
            <person name="Ortiz D."/>
            <person name="Piller C.R."/>
            <person name="Privatt S.R."/>
            <person name="Schneider S.L."/>
            <person name="Sharp S."/>
            <person name="Smith T.C."/>
            <person name="Stanton J.D."/>
            <person name="Ullery H.E."/>
            <person name="Wilson R.J."/>
            <person name="Serrano M.G."/>
            <person name="Buck G."/>
            <person name="Lee V."/>
            <person name="Wang Y."/>
            <person name="Carvalho R."/>
            <person name="Voegtly L."/>
            <person name="Shi R."/>
            <person name="Duckworth R."/>
            <person name="Johnson A."/>
            <person name="Loviza R."/>
            <person name="Walstead R."/>
            <person name="Shah Z."/>
            <person name="Kiflezghi M."/>
            <person name="Wade K."/>
            <person name="Ball S.L."/>
            <person name="Bradley K.W."/>
            <person name="Asai D.J."/>
            <person name="Bowman C.A."/>
            <person name="Russell D.A."/>
            <person name="Pope W.H."/>
            <person name="Jacobs-Sera D."/>
            <person name="Hendrix R.W."/>
            <person name="Hatfull G.F."/>
        </authorList>
    </citation>
    <scope>NUCLEOTIDE SEQUENCE [LARGE SCALE GENOMIC DNA]</scope>
    <source>
        <strain evidence="14">JCM 19170</strain>
    </source>
</reference>
<evidence type="ECO:0000259" key="12">
    <source>
        <dbReference type="Pfam" id="PF02581"/>
    </source>
</evidence>
<dbReference type="PANTHER" id="PTHR20857">
    <property type="entry name" value="THIAMINE-PHOSPHATE PYROPHOSPHORYLASE"/>
    <property type="match status" value="1"/>
</dbReference>
<feature type="domain" description="Thiamine phosphate synthase/TenI" evidence="12">
    <location>
        <begin position="13"/>
        <end position="191"/>
    </location>
</feature>
<feature type="binding site" evidence="9">
    <location>
        <position position="75"/>
    </location>
    <ligand>
        <name>Mg(2+)</name>
        <dbReference type="ChEBI" id="CHEBI:18420"/>
    </ligand>
</feature>
<dbReference type="Pfam" id="PF02581">
    <property type="entry name" value="TMP-TENI"/>
    <property type="match status" value="1"/>
</dbReference>
<evidence type="ECO:0000256" key="7">
    <source>
        <dbReference type="ARBA" id="ARBA00047851"/>
    </source>
</evidence>
<dbReference type="EC" id="2.5.1.3" evidence="9"/>
<evidence type="ECO:0000256" key="3">
    <source>
        <dbReference type="ARBA" id="ARBA00022723"/>
    </source>
</evidence>
<comment type="similarity">
    <text evidence="9 10">Belongs to the thiamine-phosphate synthase family.</text>
</comment>
<dbReference type="AlphaFoldDB" id="A0A0K6IWZ1"/>
<dbReference type="UniPathway" id="UPA00060">
    <property type="reaction ID" value="UER00141"/>
</dbReference>
<feature type="binding site" evidence="9">
    <location>
        <begin position="42"/>
        <end position="46"/>
    </location>
    <ligand>
        <name>4-amino-2-methyl-5-(diphosphooxymethyl)pyrimidine</name>
        <dbReference type="ChEBI" id="CHEBI:57841"/>
    </ligand>
</feature>
<comment type="cofactor">
    <cofactor evidence="9">
        <name>Mg(2+)</name>
        <dbReference type="ChEBI" id="CHEBI:18420"/>
    </cofactor>
    <text evidence="9">Binds 1 Mg(2+) ion per subunit.</text>
</comment>
<dbReference type="HAMAP" id="MF_00097">
    <property type="entry name" value="TMP_synthase"/>
    <property type="match status" value="1"/>
</dbReference>
<comment type="pathway">
    <text evidence="1 9 11">Cofactor biosynthesis; thiamine diphosphate biosynthesis; thiamine phosphate from 4-amino-2-methyl-5-diphosphomethylpyrimidine and 4-methyl-5-(2-phosphoethyl)-thiazole: step 1/1.</text>
</comment>
<sequence length="220" mass="23492">MQTRFSRSPARGLYLITPDEPDDGALFAALRTALAARPVLVQYRNKALDRAARARQLERIAPLVRAAGAALVVNDDVELAAQFEAGVHLGKDDGSIVQARRFLGPHALIGASCYAELGRAQAALAEGASYVAFGAMYPSPTKPQASRASLELLRRARAELAVPIAVIGGITLERADELVAAGADWLAVISDLFAAPDPLERALAWAAWHNRVFGTEGKER</sequence>
<evidence type="ECO:0000256" key="5">
    <source>
        <dbReference type="ARBA" id="ARBA00022977"/>
    </source>
</evidence>
<comment type="catalytic activity">
    <reaction evidence="7 9 10">
        <text>2-(2-carboxy-4-methylthiazol-5-yl)ethyl phosphate + 4-amino-2-methyl-5-(diphosphooxymethyl)pyrimidine + 2 H(+) = thiamine phosphate + CO2 + diphosphate</text>
        <dbReference type="Rhea" id="RHEA:47848"/>
        <dbReference type="ChEBI" id="CHEBI:15378"/>
        <dbReference type="ChEBI" id="CHEBI:16526"/>
        <dbReference type="ChEBI" id="CHEBI:33019"/>
        <dbReference type="ChEBI" id="CHEBI:37575"/>
        <dbReference type="ChEBI" id="CHEBI:57841"/>
        <dbReference type="ChEBI" id="CHEBI:62890"/>
        <dbReference type="EC" id="2.5.1.3"/>
    </reaction>
</comment>
<evidence type="ECO:0000256" key="4">
    <source>
        <dbReference type="ARBA" id="ARBA00022842"/>
    </source>
</evidence>
<dbReference type="InterPro" id="IPR034291">
    <property type="entry name" value="TMP_synthase"/>
</dbReference>
<evidence type="ECO:0000313" key="14">
    <source>
        <dbReference type="Proteomes" id="UP000182108"/>
    </source>
</evidence>
<evidence type="ECO:0000256" key="11">
    <source>
        <dbReference type="RuleBase" id="RU004253"/>
    </source>
</evidence>
<dbReference type="InterPro" id="IPR013785">
    <property type="entry name" value="Aldolase_TIM"/>
</dbReference>
<organism evidence="13 14">
    <name type="scientific">Tepidiphilus thermophilus</name>
    <dbReference type="NCBI Taxonomy" id="876478"/>
    <lineage>
        <taxon>Bacteria</taxon>
        <taxon>Pseudomonadati</taxon>
        <taxon>Pseudomonadota</taxon>
        <taxon>Hydrogenophilia</taxon>
        <taxon>Hydrogenophilales</taxon>
        <taxon>Hydrogenophilaceae</taxon>
        <taxon>Tepidiphilus</taxon>
    </lineage>
</organism>
<feature type="binding site" evidence="9">
    <location>
        <position position="142"/>
    </location>
    <ligand>
        <name>4-amino-2-methyl-5-(diphosphooxymethyl)pyrimidine</name>
        <dbReference type="ChEBI" id="CHEBI:57841"/>
    </ligand>
</feature>
<dbReference type="PANTHER" id="PTHR20857:SF15">
    <property type="entry name" value="THIAMINE-PHOSPHATE SYNTHASE"/>
    <property type="match status" value="1"/>
</dbReference>
<keyword evidence="3 9" id="KW-0479">Metal-binding</keyword>
<dbReference type="GO" id="GO:0000287">
    <property type="term" value="F:magnesium ion binding"/>
    <property type="evidence" value="ECO:0007669"/>
    <property type="project" value="UniProtKB-UniRule"/>
</dbReference>
<gene>
    <name evidence="9" type="primary">thiE</name>
    <name evidence="13" type="ORF">Ga0061068_10922</name>
</gene>
<protein>
    <recommendedName>
        <fullName evidence="9">Thiamine-phosphate synthase</fullName>
        <shortName evidence="9">TP synthase</shortName>
        <shortName evidence="9">TPS</shortName>
        <ecNumber evidence="9">2.5.1.3</ecNumber>
    </recommendedName>
    <alternativeName>
        <fullName evidence="9">Thiamine-phosphate pyrophosphorylase</fullName>
        <shortName evidence="9">TMP pyrophosphorylase</shortName>
        <shortName evidence="9">TMP-PPase</shortName>
    </alternativeName>
</protein>